<dbReference type="InterPro" id="IPR052514">
    <property type="entry name" value="SAM-dependent_MTase"/>
</dbReference>
<dbReference type="InterPro" id="IPR006342">
    <property type="entry name" value="FkbM_mtfrase"/>
</dbReference>
<name>A0A0S6VUK3_9BACT</name>
<protein>
    <submittedName>
        <fullName evidence="2">Methyltransferase FkbM family</fullName>
    </submittedName>
</protein>
<feature type="domain" description="Methyltransferase FkbM" evidence="1">
    <location>
        <begin position="79"/>
        <end position="231"/>
    </location>
</feature>
<dbReference type="GO" id="GO:0032259">
    <property type="term" value="P:methylation"/>
    <property type="evidence" value="ECO:0007669"/>
    <property type="project" value="UniProtKB-KW"/>
</dbReference>
<dbReference type="Gene3D" id="3.40.50.150">
    <property type="entry name" value="Vaccinia Virus protein VP39"/>
    <property type="match status" value="1"/>
</dbReference>
<dbReference type="InterPro" id="IPR029063">
    <property type="entry name" value="SAM-dependent_MTases_sf"/>
</dbReference>
<dbReference type="SUPFAM" id="SSF53335">
    <property type="entry name" value="S-adenosyl-L-methionine-dependent methyltransferases"/>
    <property type="match status" value="1"/>
</dbReference>
<dbReference type="AlphaFoldDB" id="A0A0S6VUK3"/>
<evidence type="ECO:0000313" key="2">
    <source>
        <dbReference type="EMBL" id="GAK49455.1"/>
    </source>
</evidence>
<accession>A0A0S6VUK3</accession>
<dbReference type="Proteomes" id="UP000030700">
    <property type="component" value="Unassembled WGS sequence"/>
</dbReference>
<proteinExistence type="predicted"/>
<dbReference type="EMBL" id="DF820455">
    <property type="protein sequence ID" value="GAK49455.1"/>
    <property type="molecule type" value="Genomic_DNA"/>
</dbReference>
<sequence length="265" mass="30615">MKKLLKHVKNIVLQPSYRKKYWALQRLKTFPRYTRTSVSLSNMEVQLVDAASFLFQYKEIFQRQIYKFPAQTPTPRIIDCGANIGLSVIYFKGLYPESRITAFEPDPNIFAVLDLNVRQCGYLDVVLINKAVWTEETMLEFLPDGSDGGRMVQMHADRQRIQVPTVRLADFLNEPVDLLKIDIEGAETVVLQDCQDKLHVVRHVFVEYHSFADAPQTLHLLLTTLAAGGFRVIINPIRTIRQPFLKQKNFSGIDMQLNIFAWRDL</sequence>
<reference evidence="2 3" key="1">
    <citation type="journal article" date="2015" name="PeerJ">
        <title>First genomic representation of candidate bacterial phylum KSB3 points to enhanced environmental sensing as a trigger of wastewater bulking.</title>
        <authorList>
            <person name="Sekiguchi Y."/>
            <person name="Ohashi A."/>
            <person name="Parks D.H."/>
            <person name="Yamauchi T."/>
            <person name="Tyson G.W."/>
            <person name="Hugenholtz P."/>
        </authorList>
    </citation>
    <scope>NUCLEOTIDE SEQUENCE [LARGE SCALE GENOMIC DNA]</scope>
</reference>
<dbReference type="NCBIfam" id="TIGR01444">
    <property type="entry name" value="fkbM_fam"/>
    <property type="match status" value="1"/>
</dbReference>
<dbReference type="PANTHER" id="PTHR34203:SF15">
    <property type="entry name" value="SLL1173 PROTEIN"/>
    <property type="match status" value="1"/>
</dbReference>
<keyword evidence="3" id="KW-1185">Reference proteome</keyword>
<dbReference type="GO" id="GO:0008168">
    <property type="term" value="F:methyltransferase activity"/>
    <property type="evidence" value="ECO:0007669"/>
    <property type="project" value="UniProtKB-KW"/>
</dbReference>
<evidence type="ECO:0000259" key="1">
    <source>
        <dbReference type="Pfam" id="PF05050"/>
    </source>
</evidence>
<evidence type="ECO:0000313" key="3">
    <source>
        <dbReference type="Proteomes" id="UP000030700"/>
    </source>
</evidence>
<dbReference type="Pfam" id="PF05050">
    <property type="entry name" value="Methyltransf_21"/>
    <property type="match status" value="1"/>
</dbReference>
<keyword evidence="2" id="KW-0808">Transferase</keyword>
<gene>
    <name evidence="2" type="ORF">U14_00677</name>
</gene>
<keyword evidence="2" id="KW-0489">Methyltransferase</keyword>
<dbReference type="HOGENOM" id="CLU_080165_0_0_0"/>
<organism evidence="2 3">
    <name type="scientific">Candidatus Moduliflexus flocculans</name>
    <dbReference type="NCBI Taxonomy" id="1499966"/>
    <lineage>
        <taxon>Bacteria</taxon>
        <taxon>Candidatus Moduliflexota</taxon>
        <taxon>Candidatus Moduliflexia</taxon>
        <taxon>Candidatus Moduliflexales</taxon>
        <taxon>Candidatus Moduliflexaceae</taxon>
    </lineage>
</organism>
<dbReference type="PANTHER" id="PTHR34203">
    <property type="entry name" value="METHYLTRANSFERASE, FKBM FAMILY PROTEIN"/>
    <property type="match status" value="1"/>
</dbReference>
<dbReference type="STRING" id="1499966.U14_00677"/>